<dbReference type="FunFam" id="2.70.170.10:FF:000028">
    <property type="entry name" value="AcetylCholine Receptor"/>
    <property type="match status" value="1"/>
</dbReference>
<dbReference type="GO" id="GO:0004888">
    <property type="term" value="F:transmembrane signaling receptor activity"/>
    <property type="evidence" value="ECO:0007669"/>
    <property type="project" value="InterPro"/>
</dbReference>
<dbReference type="Gene3D" id="2.70.170.10">
    <property type="entry name" value="Neurotransmitter-gated ion-channel ligand-binding domain"/>
    <property type="match status" value="1"/>
</dbReference>
<evidence type="ECO:0000313" key="7">
    <source>
        <dbReference type="EMBL" id="KAK7086858.1"/>
    </source>
</evidence>
<dbReference type="GO" id="GO:0016020">
    <property type="term" value="C:membrane"/>
    <property type="evidence" value="ECO:0007669"/>
    <property type="project" value="UniProtKB-SubCell"/>
</dbReference>
<gene>
    <name evidence="7" type="primary">CHRNA7_3</name>
    <name evidence="7" type="ORF">SK128_013715</name>
</gene>
<comment type="subcellular location">
    <subcellularLocation>
        <location evidence="1">Membrane</location>
        <topology evidence="1">Multi-pass membrane protein</topology>
    </subcellularLocation>
</comment>
<evidence type="ECO:0000256" key="1">
    <source>
        <dbReference type="ARBA" id="ARBA00004141"/>
    </source>
</evidence>
<feature type="transmembrane region" description="Helical" evidence="5">
    <location>
        <begin position="214"/>
        <end position="232"/>
    </location>
</feature>
<dbReference type="GO" id="GO:0005230">
    <property type="term" value="F:extracellular ligand-gated monoatomic ion channel activity"/>
    <property type="evidence" value="ECO:0007669"/>
    <property type="project" value="InterPro"/>
</dbReference>
<dbReference type="Gene3D" id="1.20.58.390">
    <property type="entry name" value="Neurotransmitter-gated ion-channel transmembrane domain"/>
    <property type="match status" value="1"/>
</dbReference>
<evidence type="ECO:0000256" key="4">
    <source>
        <dbReference type="ARBA" id="ARBA00023136"/>
    </source>
</evidence>
<accession>A0AAN9AH79</accession>
<name>A0AAN9AH79_HALRR</name>
<proteinExistence type="predicted"/>
<evidence type="ECO:0000313" key="8">
    <source>
        <dbReference type="Proteomes" id="UP001381693"/>
    </source>
</evidence>
<dbReference type="InterPro" id="IPR038050">
    <property type="entry name" value="Neuro_actylchol_rec"/>
</dbReference>
<keyword evidence="8" id="KW-1185">Reference proteome</keyword>
<evidence type="ECO:0000256" key="3">
    <source>
        <dbReference type="ARBA" id="ARBA00022989"/>
    </source>
</evidence>
<dbReference type="PRINTS" id="PR00252">
    <property type="entry name" value="NRIONCHANNEL"/>
</dbReference>
<protein>
    <submittedName>
        <fullName evidence="7">Neuronal acetylcholine receptor subunit alpha-7</fullName>
    </submittedName>
</protein>
<comment type="caution">
    <text evidence="7">The sequence shown here is derived from an EMBL/GenBank/DDBJ whole genome shotgun (WGS) entry which is preliminary data.</text>
</comment>
<dbReference type="Proteomes" id="UP001381693">
    <property type="component" value="Unassembled WGS sequence"/>
</dbReference>
<evidence type="ECO:0000256" key="5">
    <source>
        <dbReference type="SAM" id="Phobius"/>
    </source>
</evidence>
<keyword evidence="4 5" id="KW-0472">Membrane</keyword>
<feature type="transmembrane region" description="Helical" evidence="5">
    <location>
        <begin position="187"/>
        <end position="207"/>
    </location>
</feature>
<evidence type="ECO:0000256" key="2">
    <source>
        <dbReference type="ARBA" id="ARBA00022692"/>
    </source>
</evidence>
<dbReference type="AlphaFoldDB" id="A0AAN9AH79"/>
<dbReference type="InterPro" id="IPR006201">
    <property type="entry name" value="Neur_channel"/>
</dbReference>
<evidence type="ECO:0000259" key="6">
    <source>
        <dbReference type="Pfam" id="PF02931"/>
    </source>
</evidence>
<feature type="transmembrane region" description="Helical" evidence="5">
    <location>
        <begin position="244"/>
        <end position="267"/>
    </location>
</feature>
<dbReference type="InterPro" id="IPR036734">
    <property type="entry name" value="Neur_chan_lig-bd_sf"/>
</dbReference>
<dbReference type="SUPFAM" id="SSF63712">
    <property type="entry name" value="Nicotinic receptor ligand binding domain-like"/>
    <property type="match status" value="1"/>
</dbReference>
<feature type="domain" description="Neurotransmitter-gated ion-channel ligand-binding" evidence="6">
    <location>
        <begin position="4"/>
        <end position="181"/>
    </location>
</feature>
<dbReference type="SUPFAM" id="SSF90112">
    <property type="entry name" value="Neurotransmitter-gated ion-channel transmembrane pore"/>
    <property type="match status" value="1"/>
</dbReference>
<keyword evidence="2 5" id="KW-0812">Transmembrane</keyword>
<dbReference type="Pfam" id="PF02931">
    <property type="entry name" value="Neur_chan_LBD"/>
    <property type="match status" value="1"/>
</dbReference>
<reference evidence="7 8" key="1">
    <citation type="submission" date="2023-11" db="EMBL/GenBank/DDBJ databases">
        <title>Halocaridina rubra genome assembly.</title>
        <authorList>
            <person name="Smith C."/>
        </authorList>
    </citation>
    <scope>NUCLEOTIDE SEQUENCE [LARGE SCALE GENOMIC DNA]</scope>
    <source>
        <strain evidence="7">EP-1</strain>
        <tissue evidence="7">Whole</tissue>
    </source>
</reference>
<dbReference type="EMBL" id="JAXCGZ010000063">
    <property type="protein sequence ID" value="KAK7086858.1"/>
    <property type="molecule type" value="Genomic_DNA"/>
</dbReference>
<keyword evidence="7" id="KW-0675">Receptor</keyword>
<organism evidence="7 8">
    <name type="scientific">Halocaridina rubra</name>
    <name type="common">Hawaiian red shrimp</name>
    <dbReference type="NCBI Taxonomy" id="373956"/>
    <lineage>
        <taxon>Eukaryota</taxon>
        <taxon>Metazoa</taxon>
        <taxon>Ecdysozoa</taxon>
        <taxon>Arthropoda</taxon>
        <taxon>Crustacea</taxon>
        <taxon>Multicrustacea</taxon>
        <taxon>Malacostraca</taxon>
        <taxon>Eumalacostraca</taxon>
        <taxon>Eucarida</taxon>
        <taxon>Decapoda</taxon>
        <taxon>Pleocyemata</taxon>
        <taxon>Caridea</taxon>
        <taxon>Atyoidea</taxon>
        <taxon>Atyidae</taxon>
        <taxon>Halocaridina</taxon>
    </lineage>
</organism>
<sequence length="366" mass="41374">MDLEVHEADHTMTIYGWFKHYWLDPRLKWNPDDHYQVSVLSIEGDKIWQPDLSVYNAAGARHTIPEAKVLALIYPTGKVLYVPPYHFEFICILDMTYWPNDVHTCSMKLGSWVHSEKLLDLTLEDFAFNVITPMKELARGNNISNTEWKIVDSTIIREVGYYPCCKEAYIDIKFTFIIERDAPAYCWTVKLPAACLSLLTLILFLLPPGAGEKIIFGGICLILDFLFINYTSNTAYHAPSHTPLIVQLVGQQVVLVLVSVFASSGILRMAKGPHSFGLPSLLKTPVMALSRILCLGNYVDVVTGPHNTFTESIKADEAELGTMEMHRKDFVSATEWVLLAAVADRLMFILYLAICIITLIRFHSVL</sequence>
<dbReference type="InterPro" id="IPR006202">
    <property type="entry name" value="Neur_chan_lig-bd"/>
</dbReference>
<dbReference type="PANTHER" id="PTHR18945">
    <property type="entry name" value="NEUROTRANSMITTER GATED ION CHANNEL"/>
    <property type="match status" value="1"/>
</dbReference>
<feature type="transmembrane region" description="Helical" evidence="5">
    <location>
        <begin position="336"/>
        <end position="360"/>
    </location>
</feature>
<keyword evidence="3 5" id="KW-1133">Transmembrane helix</keyword>
<dbReference type="InterPro" id="IPR036719">
    <property type="entry name" value="Neuro-gated_channel_TM_sf"/>
</dbReference>